<feature type="domain" description="DUF7605" evidence="4">
    <location>
        <begin position="890"/>
        <end position="1052"/>
    </location>
</feature>
<dbReference type="Pfam" id="PF24564">
    <property type="entry name" value="DUF7605"/>
    <property type="match status" value="1"/>
</dbReference>
<proteinExistence type="predicted"/>
<dbReference type="PANTHER" id="PTHR36681:SF3">
    <property type="entry name" value="NUCLEAR GTPASE, GERMINAL CENTER-ASSOCIATED, TANDEM DUPLICATE 3"/>
    <property type="match status" value="1"/>
</dbReference>
<dbReference type="SUPFAM" id="SSF52540">
    <property type="entry name" value="P-loop containing nucleoside triphosphate hydrolases"/>
    <property type="match status" value="1"/>
</dbReference>
<dbReference type="Pfam" id="PF00350">
    <property type="entry name" value="Dynamin_N"/>
    <property type="match status" value="1"/>
</dbReference>
<protein>
    <recommendedName>
        <fullName evidence="7">Nuclear GTPase SLIP-GC</fullName>
    </recommendedName>
</protein>
<feature type="domain" description="Dynamin N-terminal" evidence="3">
    <location>
        <begin position="173"/>
        <end position="396"/>
    </location>
</feature>
<feature type="region of interest" description="Disordered" evidence="2">
    <location>
        <begin position="1236"/>
        <end position="1300"/>
    </location>
</feature>
<feature type="compositionally biased region" description="Basic and acidic residues" evidence="2">
    <location>
        <begin position="646"/>
        <end position="660"/>
    </location>
</feature>
<evidence type="ECO:0008006" key="7">
    <source>
        <dbReference type="Google" id="ProtNLM"/>
    </source>
</evidence>
<evidence type="ECO:0000313" key="5">
    <source>
        <dbReference type="EMBL" id="KAK9813950.1"/>
    </source>
</evidence>
<sequence length="1343" mass="146270">MLLRLLAVRGGSQPVKLVHSEPITVQAAPAADGTPADESAFFEADMETGAALVTWMGAEGCARIFRKGAKSPELLEDAAVSISLHASSKPKAGGEDWPGESEAHQKHAPASVLKGTEATPMPSKGAQDQEASTALLGSSDVSAPKLASKENVRHWTSELEAIRQRLAKPRTIIGVFGSTGAGKSSMLNCLLGEEDVLPTSGMRACTACVVELSWHQHRLYEADVEFMTKKEWHNQIKSLWHDLLDEEGNLDVRAPDRVDTRSAAGAAQAVIQSVLGHHIVKQKNLTLQKVLEMENKQTKLLGRTIHVKNLHADKFRKEVGQYVDSNNALNETSSWPLVKLCRIRHNWAVLETGAVLLDLPGTQDSNAARGAVAEAYLKSCNAIWIVSVITRAVNDRAAKDLLSKGFRTQMLMDGQFGSISFVATKTDDINSQETLNTLSVGATDGIQGVCEYAQIPREDFEKAQLAVMSLQEKHEEQLAKQKLVAAPVKKLKRRLTTIKKQITKLSQKKGKGKGKGRGKKEDADYSPKAGGGSRKRSVLASASKSARRRTSDAGFVDSEEEDESEADEEAESADEDSDEEISEDDSDIDSFIDDAESDAESDAASDSDVELSMISDGEASGDENKEVQMADAISPGAADAASPAKLSKEAKIAAKSKELKDEEALKRPELRAKDKLLKVEKDELERLSSKVNKAQGVVASYCARARNAYARQSLKADFKDGMEEMVRQAGGGSSSKEVQTDLPVFCVSSRDAHKLEKRFKKEKGNIFTALEHTEILQLRQHVHSLTEVGRQHAAKVLSSRLSQFLALTVTSLMDEGTLDANARLSAKRMFEEQRRMLKLELMDKLIAWEAELRETISVKGLAPRLGHGASRAKHAAMDTVAKWGSHTRDGGYYWATYKAVCRRHGHYTGGSRGEVAFNGDLARPILDLISTTWDHLFNTTAMQFIQDLITGWLASIENFLQKVVGGMADCSVDPERAQRISIQVIQVQKTALAGIKAEAKEEILQGQRELSRSVLAPTIQKQMMKAYDACTEERGKGSFMRMKDHMTRHTDSMRNIMFAEATRKLREEIEGLIIQVKEHCAEEIGKLLRSLPQPFSLLWDAPLCDPKDRHRAARKLRVLCERMVEVCAKAGSTAAAVPPAPPAAHEPAAPEPDFDHDQNDDEEEEEEYDEDDEEEGYDDEGSGELGPEGSGLPGQTVHVKQEERDYVNPAGVQQTGGPDAAGASAGGVPADLRAQLTAPMQPSPDGVTASEPPPALSCPHTSRQASLPLESPDKENDPSIFAGPAAPLLPTQKQVSQVPGLGQDQVMGDAQDLLATIPQDICSWSASLAAVHIVQEVQECARN</sequence>
<feature type="compositionally biased region" description="Low complexity" evidence="2">
    <location>
        <begin position="630"/>
        <end position="645"/>
    </location>
</feature>
<dbReference type="Gene3D" id="3.40.50.300">
    <property type="entry name" value="P-loop containing nucleotide triphosphate hydrolases"/>
    <property type="match status" value="1"/>
</dbReference>
<accession>A0AAW1PZY6</accession>
<dbReference type="InterPro" id="IPR056024">
    <property type="entry name" value="DUF7605"/>
</dbReference>
<feature type="region of interest" description="Disordered" evidence="2">
    <location>
        <begin position="503"/>
        <end position="660"/>
    </location>
</feature>
<feature type="region of interest" description="Disordered" evidence="2">
    <location>
        <begin position="1134"/>
        <end position="1196"/>
    </location>
</feature>
<feature type="compositionally biased region" description="Basic residues" evidence="2">
    <location>
        <begin position="506"/>
        <end position="518"/>
    </location>
</feature>
<keyword evidence="1" id="KW-0175">Coiled coil</keyword>
<name>A0AAW1PZY6_9CHLO</name>
<comment type="caution">
    <text evidence="5">The sequence shown here is derived from an EMBL/GenBank/DDBJ whole genome shotgun (WGS) entry which is preliminary data.</text>
</comment>
<dbReference type="PANTHER" id="PTHR36681">
    <property type="entry name" value="NUCLEAR GTPASE, GERMINAL CENTER-ASSOCIATED, TANDEM DUPLICATE 3"/>
    <property type="match status" value="1"/>
</dbReference>
<dbReference type="InterPro" id="IPR027417">
    <property type="entry name" value="P-loop_NTPase"/>
</dbReference>
<evidence type="ECO:0000259" key="3">
    <source>
        <dbReference type="Pfam" id="PF00350"/>
    </source>
</evidence>
<keyword evidence="6" id="KW-1185">Reference proteome</keyword>
<evidence type="ECO:0000259" key="4">
    <source>
        <dbReference type="Pfam" id="PF24564"/>
    </source>
</evidence>
<organism evidence="5 6">
    <name type="scientific">Symbiochloris irregularis</name>
    <dbReference type="NCBI Taxonomy" id="706552"/>
    <lineage>
        <taxon>Eukaryota</taxon>
        <taxon>Viridiplantae</taxon>
        <taxon>Chlorophyta</taxon>
        <taxon>core chlorophytes</taxon>
        <taxon>Trebouxiophyceae</taxon>
        <taxon>Trebouxiales</taxon>
        <taxon>Trebouxiaceae</taxon>
        <taxon>Symbiochloris</taxon>
    </lineage>
</organism>
<feature type="compositionally biased region" description="Acidic residues" evidence="2">
    <location>
        <begin position="1152"/>
        <end position="1182"/>
    </location>
</feature>
<dbReference type="EMBL" id="JALJOQ010000002">
    <property type="protein sequence ID" value="KAK9813950.1"/>
    <property type="molecule type" value="Genomic_DNA"/>
</dbReference>
<feature type="region of interest" description="Disordered" evidence="2">
    <location>
        <begin position="87"/>
        <end position="132"/>
    </location>
</feature>
<evidence type="ECO:0000313" key="6">
    <source>
        <dbReference type="Proteomes" id="UP001465755"/>
    </source>
</evidence>
<reference evidence="5 6" key="1">
    <citation type="journal article" date="2024" name="Nat. Commun.">
        <title>Phylogenomics reveals the evolutionary origins of lichenization in chlorophyte algae.</title>
        <authorList>
            <person name="Puginier C."/>
            <person name="Libourel C."/>
            <person name="Otte J."/>
            <person name="Skaloud P."/>
            <person name="Haon M."/>
            <person name="Grisel S."/>
            <person name="Petersen M."/>
            <person name="Berrin J.G."/>
            <person name="Delaux P.M."/>
            <person name="Dal Grande F."/>
            <person name="Keller J."/>
        </authorList>
    </citation>
    <scope>NUCLEOTIDE SEQUENCE [LARGE SCALE GENOMIC DNA]</scope>
    <source>
        <strain evidence="5 6">SAG 2036</strain>
    </source>
</reference>
<feature type="compositionally biased region" description="Gly residues" evidence="2">
    <location>
        <begin position="1183"/>
        <end position="1192"/>
    </location>
</feature>
<feature type="coiled-coil region" evidence="1">
    <location>
        <begin position="670"/>
        <end position="697"/>
    </location>
</feature>
<gene>
    <name evidence="5" type="ORF">WJX73_006361</name>
</gene>
<dbReference type="InterPro" id="IPR045063">
    <property type="entry name" value="Dynamin_N"/>
</dbReference>
<evidence type="ECO:0000256" key="2">
    <source>
        <dbReference type="SAM" id="MobiDB-lite"/>
    </source>
</evidence>
<dbReference type="Proteomes" id="UP001465755">
    <property type="component" value="Unassembled WGS sequence"/>
</dbReference>
<feature type="compositionally biased region" description="Acidic residues" evidence="2">
    <location>
        <begin position="557"/>
        <end position="609"/>
    </location>
</feature>
<evidence type="ECO:0000256" key="1">
    <source>
        <dbReference type="SAM" id="Coils"/>
    </source>
</evidence>